<accession>U5VUK8</accession>
<proteinExistence type="predicted"/>
<dbReference type="EMBL" id="CP006272">
    <property type="protein sequence ID" value="AGZ40653.1"/>
    <property type="molecule type" value="Genomic_DNA"/>
</dbReference>
<evidence type="ECO:0000313" key="1">
    <source>
        <dbReference type="EMBL" id="AGZ40653.1"/>
    </source>
</evidence>
<protein>
    <recommendedName>
        <fullName evidence="3">DinB-like domain-containing protein</fullName>
    </recommendedName>
</protein>
<dbReference type="eggNOG" id="ENOG5031TG7">
    <property type="taxonomic scope" value="Bacteria"/>
</dbReference>
<dbReference type="Gene3D" id="1.20.120.450">
    <property type="entry name" value="dinb family like domain"/>
    <property type="match status" value="1"/>
</dbReference>
<dbReference type="HOGENOM" id="CLU_1591224_0_0_11"/>
<evidence type="ECO:0008006" key="3">
    <source>
        <dbReference type="Google" id="ProtNLM"/>
    </source>
</evidence>
<dbReference type="KEGG" id="afs:AFR_11820"/>
<dbReference type="Proteomes" id="UP000017746">
    <property type="component" value="Chromosome"/>
</dbReference>
<dbReference type="AlphaFoldDB" id="U5VUK8"/>
<dbReference type="OrthoDB" id="3376896at2"/>
<name>U5VUK8_9ACTN</name>
<dbReference type="STRING" id="1246995.AFR_11820"/>
<dbReference type="InterPro" id="IPR034660">
    <property type="entry name" value="DinB/YfiT-like"/>
</dbReference>
<gene>
    <name evidence="1" type="ORF">AFR_11820</name>
</gene>
<dbReference type="SUPFAM" id="SSF109854">
    <property type="entry name" value="DinB/YfiT-like putative metalloenzymes"/>
    <property type="match status" value="1"/>
</dbReference>
<organism evidence="1 2">
    <name type="scientific">Actinoplanes friuliensis DSM 7358</name>
    <dbReference type="NCBI Taxonomy" id="1246995"/>
    <lineage>
        <taxon>Bacteria</taxon>
        <taxon>Bacillati</taxon>
        <taxon>Actinomycetota</taxon>
        <taxon>Actinomycetes</taxon>
        <taxon>Micromonosporales</taxon>
        <taxon>Micromonosporaceae</taxon>
        <taxon>Actinoplanes</taxon>
    </lineage>
</organism>
<reference evidence="1 2" key="1">
    <citation type="journal article" date="2014" name="J. Biotechnol.">
        <title>Complete genome sequence of the actinobacterium Actinoplanes friuliensis HAG 010964, producer of the lipopeptide antibiotic friulimycin.</title>
        <authorList>
            <person name="Ruckert C."/>
            <person name="Szczepanowski R."/>
            <person name="Albersmeier A."/>
            <person name="Goesmann A."/>
            <person name="Fischer N."/>
            <person name="Steinkamper A."/>
            <person name="Puhler A."/>
            <person name="Biener R."/>
            <person name="Schwartz D."/>
            <person name="Kalinowski J."/>
        </authorList>
    </citation>
    <scope>NUCLEOTIDE SEQUENCE [LARGE SCALE GENOMIC DNA]</scope>
    <source>
        <strain evidence="1 2">DSM 7358</strain>
    </source>
</reference>
<sequence length="170" mass="18671">MEPWGAALYGDPCEACGFDWSLTPQEALGWVSGWGPRLAEVTAGAEGTERRPPRRWSVTEYVCHVGDNLRQWSERVQSALLAQQPAVGGYDPDALAAARGYAALPLPVAAWSSRLAATTWVEVLGRALHDNVELQHVTRGTQTAADVARNNCHDAHHHLWDIEQILSLRL</sequence>
<keyword evidence="2" id="KW-1185">Reference proteome</keyword>
<dbReference type="PATRIC" id="fig|1246995.3.peg.2407"/>
<evidence type="ECO:0000313" key="2">
    <source>
        <dbReference type="Proteomes" id="UP000017746"/>
    </source>
</evidence>
<dbReference type="RefSeq" id="WP_023360704.1">
    <property type="nucleotide sequence ID" value="NC_022657.1"/>
</dbReference>